<keyword evidence="10" id="KW-0675">Receptor</keyword>
<reference evidence="15" key="2">
    <citation type="submission" date="2025-09" db="UniProtKB">
        <authorList>
            <consortium name="Ensembl"/>
        </authorList>
    </citation>
    <scope>IDENTIFICATION</scope>
</reference>
<evidence type="ECO:0000256" key="4">
    <source>
        <dbReference type="ARBA" id="ARBA00022692"/>
    </source>
</evidence>
<keyword evidence="9" id="KW-1015">Disulfide bond</keyword>
<evidence type="ECO:0000256" key="9">
    <source>
        <dbReference type="ARBA" id="ARBA00023157"/>
    </source>
</evidence>
<keyword evidence="7" id="KW-0297">G-protein coupled receptor</keyword>
<dbReference type="Pfam" id="PF13853">
    <property type="entry name" value="7tm_4"/>
    <property type="match status" value="1"/>
</dbReference>
<dbReference type="InterPro" id="IPR000276">
    <property type="entry name" value="GPCR_Rhodpsn"/>
</dbReference>
<keyword evidence="5" id="KW-0552">Olfaction</keyword>
<comment type="subcellular location">
    <subcellularLocation>
        <location evidence="1">Cell membrane</location>
        <topology evidence="1">Multi-pass membrane protein</topology>
    </subcellularLocation>
</comment>
<keyword evidence="3" id="KW-0716">Sensory transduction</keyword>
<dbReference type="GO" id="GO:0004984">
    <property type="term" value="F:olfactory receptor activity"/>
    <property type="evidence" value="ECO:0007669"/>
    <property type="project" value="InterPro"/>
</dbReference>
<name>A0A3Q2PEC5_FUNHE</name>
<feature type="transmembrane region" description="Helical" evidence="13">
    <location>
        <begin position="139"/>
        <end position="160"/>
    </location>
</feature>
<evidence type="ECO:0000256" key="7">
    <source>
        <dbReference type="ARBA" id="ARBA00023040"/>
    </source>
</evidence>
<evidence type="ECO:0000313" key="15">
    <source>
        <dbReference type="Ensembl" id="ENSFHEP00000010897.1"/>
    </source>
</evidence>
<evidence type="ECO:0000313" key="16">
    <source>
        <dbReference type="Proteomes" id="UP000265000"/>
    </source>
</evidence>
<feature type="domain" description="G-protein coupled receptors family 1 profile" evidence="14">
    <location>
        <begin position="39"/>
        <end position="289"/>
    </location>
</feature>
<dbReference type="PANTHER" id="PTHR26451:SF871">
    <property type="entry name" value="ODORANT RECEPTOR-RELATED"/>
    <property type="match status" value="1"/>
</dbReference>
<keyword evidence="11" id="KW-0325">Glycoprotein</keyword>
<dbReference type="SUPFAM" id="SSF81321">
    <property type="entry name" value="Family A G protein-coupled receptor-like"/>
    <property type="match status" value="1"/>
</dbReference>
<dbReference type="InterPro" id="IPR017452">
    <property type="entry name" value="GPCR_Rhodpsn_7TM"/>
</dbReference>
<evidence type="ECO:0000256" key="12">
    <source>
        <dbReference type="ARBA" id="ARBA00023224"/>
    </source>
</evidence>
<feature type="transmembrane region" description="Helical" evidence="13">
    <location>
        <begin position="272"/>
        <end position="291"/>
    </location>
</feature>
<evidence type="ECO:0000259" key="14">
    <source>
        <dbReference type="PROSITE" id="PS50262"/>
    </source>
</evidence>
<sequence length="309" mass="35873">MDNVTVVRIFTLIGLNETMDHRTAIFSLTLVYYCVVLFLNISLIVIIVLDENLHEPMYVLLCCVCINAVYGTTGFYPKFLLDLLSFSQEISYGWCLFQTFLLYYYACCELSILALMAYDRYLAICRPLHYHTLMTRRMLSQLVSFSWLTPFCIVSINILATTRLELCGFTIKRHFCVNWIIVKLACPNSNTLLNNIASYAAILIYVSHGFFIVWTYMHLVRTCATSKEDRMKFMQTCVPHLISLTTFVTVIVFDLMYIRLGSAQMPQSLQNLIAIEYLLFPPMMNPLIYGFKLTKIRNRILSLIYVRIQ</sequence>
<keyword evidence="4 13" id="KW-0812">Transmembrane</keyword>
<reference evidence="15" key="1">
    <citation type="submission" date="2025-08" db="UniProtKB">
        <authorList>
            <consortium name="Ensembl"/>
        </authorList>
    </citation>
    <scope>IDENTIFICATION</scope>
</reference>
<dbReference type="FunFam" id="1.20.1070.10:FF:000024">
    <property type="entry name" value="Olfactory receptor"/>
    <property type="match status" value="1"/>
</dbReference>
<evidence type="ECO:0000256" key="1">
    <source>
        <dbReference type="ARBA" id="ARBA00004651"/>
    </source>
</evidence>
<dbReference type="GO" id="GO:0004930">
    <property type="term" value="F:G protein-coupled receptor activity"/>
    <property type="evidence" value="ECO:0007669"/>
    <property type="project" value="UniProtKB-KW"/>
</dbReference>
<dbReference type="PROSITE" id="PS50262">
    <property type="entry name" value="G_PROTEIN_RECEP_F1_2"/>
    <property type="match status" value="1"/>
</dbReference>
<evidence type="ECO:0000256" key="10">
    <source>
        <dbReference type="ARBA" id="ARBA00023170"/>
    </source>
</evidence>
<dbReference type="GeneTree" id="ENSGT00950000183023"/>
<dbReference type="InterPro" id="IPR000725">
    <property type="entry name" value="Olfact_rcpt"/>
</dbReference>
<feature type="transmembrane region" description="Helical" evidence="13">
    <location>
        <begin position="56"/>
        <end position="76"/>
    </location>
</feature>
<feature type="transmembrane region" description="Helical" evidence="13">
    <location>
        <begin position="238"/>
        <end position="260"/>
    </location>
</feature>
<dbReference type="GO" id="GO:0005886">
    <property type="term" value="C:plasma membrane"/>
    <property type="evidence" value="ECO:0007669"/>
    <property type="project" value="UniProtKB-SubCell"/>
</dbReference>
<keyword evidence="6 13" id="KW-1133">Transmembrane helix</keyword>
<dbReference type="PRINTS" id="PR00245">
    <property type="entry name" value="OLFACTORYR"/>
</dbReference>
<keyword evidence="8 13" id="KW-0472">Membrane</keyword>
<dbReference type="STRING" id="8078.ENSFHEP00000010897"/>
<dbReference type="InterPro" id="IPR052921">
    <property type="entry name" value="GPCR1_Superfamily_Member"/>
</dbReference>
<organism evidence="15 16">
    <name type="scientific">Fundulus heteroclitus</name>
    <name type="common">Killifish</name>
    <name type="synonym">Mummichog</name>
    <dbReference type="NCBI Taxonomy" id="8078"/>
    <lineage>
        <taxon>Eukaryota</taxon>
        <taxon>Metazoa</taxon>
        <taxon>Chordata</taxon>
        <taxon>Craniata</taxon>
        <taxon>Vertebrata</taxon>
        <taxon>Euteleostomi</taxon>
        <taxon>Actinopterygii</taxon>
        <taxon>Neopterygii</taxon>
        <taxon>Teleostei</taxon>
        <taxon>Neoteleostei</taxon>
        <taxon>Acanthomorphata</taxon>
        <taxon>Ovalentaria</taxon>
        <taxon>Atherinomorphae</taxon>
        <taxon>Cyprinodontiformes</taxon>
        <taxon>Fundulidae</taxon>
        <taxon>Fundulus</taxon>
    </lineage>
</organism>
<proteinExistence type="predicted"/>
<keyword evidence="2" id="KW-1003">Cell membrane</keyword>
<evidence type="ECO:0000256" key="11">
    <source>
        <dbReference type="ARBA" id="ARBA00023180"/>
    </source>
</evidence>
<protein>
    <submittedName>
        <fullName evidence="15">Olfactory receptor 3A3-like</fullName>
    </submittedName>
</protein>
<evidence type="ECO:0000256" key="2">
    <source>
        <dbReference type="ARBA" id="ARBA00022475"/>
    </source>
</evidence>
<evidence type="ECO:0000256" key="8">
    <source>
        <dbReference type="ARBA" id="ARBA00023136"/>
    </source>
</evidence>
<dbReference type="Proteomes" id="UP000265000">
    <property type="component" value="Unplaced"/>
</dbReference>
<accession>A0A3Q2PEC5</accession>
<evidence type="ECO:0000256" key="3">
    <source>
        <dbReference type="ARBA" id="ARBA00022606"/>
    </source>
</evidence>
<dbReference type="AlphaFoldDB" id="A0A3Q2PEC5"/>
<feature type="transmembrane region" description="Helical" evidence="13">
    <location>
        <begin position="24"/>
        <end position="49"/>
    </location>
</feature>
<dbReference type="GO" id="GO:0005549">
    <property type="term" value="F:odorant binding"/>
    <property type="evidence" value="ECO:0007669"/>
    <property type="project" value="TreeGrafter"/>
</dbReference>
<dbReference type="Gene3D" id="1.20.1070.10">
    <property type="entry name" value="Rhodopsin 7-helix transmembrane proteins"/>
    <property type="match status" value="1"/>
</dbReference>
<dbReference type="PROSITE" id="PS00237">
    <property type="entry name" value="G_PROTEIN_RECEP_F1_1"/>
    <property type="match status" value="1"/>
</dbReference>
<evidence type="ECO:0000256" key="6">
    <source>
        <dbReference type="ARBA" id="ARBA00022989"/>
    </source>
</evidence>
<feature type="transmembrane region" description="Helical" evidence="13">
    <location>
        <begin position="196"/>
        <end position="217"/>
    </location>
</feature>
<keyword evidence="16" id="KW-1185">Reference proteome</keyword>
<dbReference type="PANTHER" id="PTHR26451">
    <property type="entry name" value="G_PROTEIN_RECEP_F1_2 DOMAIN-CONTAINING PROTEIN"/>
    <property type="match status" value="1"/>
</dbReference>
<evidence type="ECO:0000256" key="13">
    <source>
        <dbReference type="SAM" id="Phobius"/>
    </source>
</evidence>
<keyword evidence="12" id="KW-0807">Transducer</keyword>
<evidence type="ECO:0000256" key="5">
    <source>
        <dbReference type="ARBA" id="ARBA00022725"/>
    </source>
</evidence>
<feature type="transmembrane region" description="Helical" evidence="13">
    <location>
        <begin position="96"/>
        <end position="118"/>
    </location>
</feature>
<dbReference type="Ensembl" id="ENSFHET00000017782.1">
    <property type="protein sequence ID" value="ENSFHEP00000010897.1"/>
    <property type="gene ID" value="ENSFHEG00000012259.1"/>
</dbReference>